<keyword evidence="6 13" id="KW-0812">Transmembrane</keyword>
<keyword evidence="4" id="KW-0813">Transport</keyword>
<dbReference type="EMBL" id="ML977163">
    <property type="protein sequence ID" value="KAF1985240.1"/>
    <property type="molecule type" value="Genomic_DNA"/>
</dbReference>
<dbReference type="GO" id="GO:0052851">
    <property type="term" value="F:ferric-chelate reductase (NADPH) activity"/>
    <property type="evidence" value="ECO:0007669"/>
    <property type="project" value="UniProtKB-EC"/>
</dbReference>
<evidence type="ECO:0000256" key="10">
    <source>
        <dbReference type="ARBA" id="ARBA00023065"/>
    </source>
</evidence>
<dbReference type="GO" id="GO:0005886">
    <property type="term" value="C:plasma membrane"/>
    <property type="evidence" value="ECO:0007669"/>
    <property type="project" value="UniProtKB-SubCell"/>
</dbReference>
<dbReference type="InterPro" id="IPR017938">
    <property type="entry name" value="Riboflavin_synthase-like_b-brl"/>
</dbReference>
<dbReference type="GO" id="GO:0006879">
    <property type="term" value="P:intracellular iron ion homeostasis"/>
    <property type="evidence" value="ECO:0007669"/>
    <property type="project" value="TreeGrafter"/>
</dbReference>
<evidence type="ECO:0000256" key="9">
    <source>
        <dbReference type="ARBA" id="ARBA00023002"/>
    </source>
</evidence>
<feature type="transmembrane region" description="Helical" evidence="13">
    <location>
        <begin position="184"/>
        <end position="202"/>
    </location>
</feature>
<dbReference type="SUPFAM" id="SSF63380">
    <property type="entry name" value="Riboflavin synthase domain-like"/>
    <property type="match status" value="1"/>
</dbReference>
<dbReference type="GO" id="GO:0006826">
    <property type="term" value="P:iron ion transport"/>
    <property type="evidence" value="ECO:0007669"/>
    <property type="project" value="UniProtKB-ARBA"/>
</dbReference>
<dbReference type="InterPro" id="IPR013112">
    <property type="entry name" value="FAD-bd_8"/>
</dbReference>
<sequence>MGTRVIAAHGHEEPTEADFQNLDIQNYYLWAWAAIIAAFIAYEIGVHGSRYIRTVACLNNDTQLYFTYPNFYYGYIKRYLLDAPLFKLRHHREFKLSSALNIGTLPNRFQTIFLILYLAMNITLTVWSVNWGTSEEQYLGELRNRSGYLAVMNMIPLFLFAGRNNPLISLCGISFDTFNLMHRWFGRIVVLEALVHMVAWMVNKVHTQGWEAVNASVGHSSFIMSGVVGISAFLAILFHSPSVIRHAFYEVFLHLHQALAAMAVGAVWVHLKERSHQKKMIEAVVALWVFERSLRFMRIIYRNFGAGGTQVEVEALPGEAVRLTIKLARPWRFAPGQHAYIYMPSVSLWMSHPFTIAWSQEEEVRGGDNAMDKEMMTLPVARTDILSQHKTTMSMIIRRRTGYTEKLYKRAEANASGKYTMKAYLEGPYGSQTLESYGTVMLFACGVGITHQVPHIRHLVSGHANHTVAARRITLVWVIQSPEHLEWIRPWMTQILGLPGRRDVLKILLFVTRPRSTKEIHSPSSSVQMFPGKPNVKALVDAEAEQSIGAMMVSVCGTGGFADEVRRCARMWEGRKNVNFEEESFSW</sequence>
<keyword evidence="9" id="KW-0560">Oxidoreductase</keyword>
<dbReference type="CDD" id="cd06186">
    <property type="entry name" value="NOX_Duox_like_FAD_NADP"/>
    <property type="match status" value="1"/>
</dbReference>
<evidence type="ECO:0000256" key="13">
    <source>
        <dbReference type="SAM" id="Phobius"/>
    </source>
</evidence>
<evidence type="ECO:0000256" key="12">
    <source>
        <dbReference type="ARBA" id="ARBA00048483"/>
    </source>
</evidence>
<keyword evidence="7" id="KW-0249">Electron transport</keyword>
<keyword evidence="10" id="KW-0406">Ion transport</keyword>
<dbReference type="EC" id="1.16.1.9" evidence="3"/>
<keyword evidence="5" id="KW-1003">Cell membrane</keyword>
<dbReference type="Gene3D" id="3.40.50.80">
    <property type="entry name" value="Nucleotide-binding domain of ferredoxin-NADP reductase (FNR) module"/>
    <property type="match status" value="1"/>
</dbReference>
<dbReference type="InterPro" id="IPR017927">
    <property type="entry name" value="FAD-bd_FR_type"/>
</dbReference>
<dbReference type="AlphaFoldDB" id="A0A6G1GWU1"/>
<accession>A0A6G1GWU1</accession>
<evidence type="ECO:0000259" key="14">
    <source>
        <dbReference type="PROSITE" id="PS51384"/>
    </source>
</evidence>
<evidence type="ECO:0000256" key="3">
    <source>
        <dbReference type="ARBA" id="ARBA00012668"/>
    </source>
</evidence>
<dbReference type="PANTHER" id="PTHR32361:SF24">
    <property type="entry name" value="REDUCTASE, PUTATIVE (AFU_ORTHOLOGUE AFUA_3G10820)-RELATED"/>
    <property type="match status" value="1"/>
</dbReference>
<evidence type="ECO:0000313" key="15">
    <source>
        <dbReference type="EMBL" id="KAF1985240.1"/>
    </source>
</evidence>
<dbReference type="InterPro" id="IPR039261">
    <property type="entry name" value="FNR_nucleotide-bd"/>
</dbReference>
<dbReference type="OrthoDB" id="4494341at2759"/>
<dbReference type="Pfam" id="PF08030">
    <property type="entry name" value="NAD_binding_6"/>
    <property type="match status" value="1"/>
</dbReference>
<dbReference type="SFLD" id="SFLDG01168">
    <property type="entry name" value="Ferric_reductase_subgroup_(FRE"/>
    <property type="match status" value="1"/>
</dbReference>
<feature type="transmembrane region" description="Helical" evidence="13">
    <location>
        <begin position="27"/>
        <end position="45"/>
    </location>
</feature>
<evidence type="ECO:0000313" key="16">
    <source>
        <dbReference type="Proteomes" id="UP000800041"/>
    </source>
</evidence>
<feature type="transmembrane region" description="Helical" evidence="13">
    <location>
        <begin position="222"/>
        <end position="239"/>
    </location>
</feature>
<keyword evidence="11 13" id="KW-0472">Membrane</keyword>
<evidence type="ECO:0000256" key="2">
    <source>
        <dbReference type="ARBA" id="ARBA00006278"/>
    </source>
</evidence>
<evidence type="ECO:0000256" key="8">
    <source>
        <dbReference type="ARBA" id="ARBA00022989"/>
    </source>
</evidence>
<evidence type="ECO:0000256" key="11">
    <source>
        <dbReference type="ARBA" id="ARBA00023136"/>
    </source>
</evidence>
<feature type="transmembrane region" description="Helical" evidence="13">
    <location>
        <begin position="145"/>
        <end position="163"/>
    </location>
</feature>
<dbReference type="PROSITE" id="PS51384">
    <property type="entry name" value="FAD_FR"/>
    <property type="match status" value="1"/>
</dbReference>
<keyword evidence="8 13" id="KW-1133">Transmembrane helix</keyword>
<feature type="domain" description="FAD-binding FR-type" evidence="14">
    <location>
        <begin position="303"/>
        <end position="435"/>
    </location>
</feature>
<comment type="subcellular location">
    <subcellularLocation>
        <location evidence="1">Cell membrane</location>
        <topology evidence="1">Multi-pass membrane protein</topology>
    </subcellularLocation>
</comment>
<reference evidence="15" key="1">
    <citation type="journal article" date="2020" name="Stud. Mycol.">
        <title>101 Dothideomycetes genomes: a test case for predicting lifestyles and emergence of pathogens.</title>
        <authorList>
            <person name="Haridas S."/>
            <person name="Albert R."/>
            <person name="Binder M."/>
            <person name="Bloem J."/>
            <person name="Labutti K."/>
            <person name="Salamov A."/>
            <person name="Andreopoulos B."/>
            <person name="Baker S."/>
            <person name="Barry K."/>
            <person name="Bills G."/>
            <person name="Bluhm B."/>
            <person name="Cannon C."/>
            <person name="Castanera R."/>
            <person name="Culley D."/>
            <person name="Daum C."/>
            <person name="Ezra D."/>
            <person name="Gonzalez J."/>
            <person name="Henrissat B."/>
            <person name="Kuo A."/>
            <person name="Liang C."/>
            <person name="Lipzen A."/>
            <person name="Lutzoni F."/>
            <person name="Magnuson J."/>
            <person name="Mondo S."/>
            <person name="Nolan M."/>
            <person name="Ohm R."/>
            <person name="Pangilinan J."/>
            <person name="Park H.-J."/>
            <person name="Ramirez L."/>
            <person name="Alfaro M."/>
            <person name="Sun H."/>
            <person name="Tritt A."/>
            <person name="Yoshinaga Y."/>
            <person name="Zwiers L.-H."/>
            <person name="Turgeon B."/>
            <person name="Goodwin S."/>
            <person name="Spatafora J."/>
            <person name="Crous P."/>
            <person name="Grigoriev I."/>
        </authorList>
    </citation>
    <scope>NUCLEOTIDE SEQUENCE</scope>
    <source>
        <strain evidence="15">CBS 113979</strain>
    </source>
</reference>
<proteinExistence type="inferred from homology"/>
<feature type="transmembrane region" description="Helical" evidence="13">
    <location>
        <begin position="112"/>
        <end position="133"/>
    </location>
</feature>
<gene>
    <name evidence="15" type="ORF">K402DRAFT_413392</name>
</gene>
<dbReference type="Proteomes" id="UP000800041">
    <property type="component" value="Unassembled WGS sequence"/>
</dbReference>
<dbReference type="InterPro" id="IPR013130">
    <property type="entry name" value="Fe3_Rdtase_TM_dom"/>
</dbReference>
<comment type="similarity">
    <text evidence="2">Belongs to the ferric reductase (FRE) family.</text>
</comment>
<evidence type="ECO:0000256" key="4">
    <source>
        <dbReference type="ARBA" id="ARBA00022448"/>
    </source>
</evidence>
<dbReference type="Pfam" id="PF01794">
    <property type="entry name" value="Ferric_reduct"/>
    <property type="match status" value="1"/>
</dbReference>
<evidence type="ECO:0000256" key="5">
    <source>
        <dbReference type="ARBA" id="ARBA00022475"/>
    </source>
</evidence>
<dbReference type="PANTHER" id="PTHR32361">
    <property type="entry name" value="FERRIC/CUPRIC REDUCTASE TRANSMEMBRANE COMPONENT"/>
    <property type="match status" value="1"/>
</dbReference>
<protein>
    <recommendedName>
        <fullName evidence="3">ferric-chelate reductase (NADPH)</fullName>
        <ecNumber evidence="3">1.16.1.9</ecNumber>
    </recommendedName>
</protein>
<feature type="transmembrane region" description="Helical" evidence="13">
    <location>
        <begin position="251"/>
        <end position="271"/>
    </location>
</feature>
<evidence type="ECO:0000256" key="7">
    <source>
        <dbReference type="ARBA" id="ARBA00022982"/>
    </source>
</evidence>
<evidence type="ECO:0000256" key="6">
    <source>
        <dbReference type="ARBA" id="ARBA00022692"/>
    </source>
</evidence>
<keyword evidence="16" id="KW-1185">Reference proteome</keyword>
<organism evidence="15 16">
    <name type="scientific">Aulographum hederae CBS 113979</name>
    <dbReference type="NCBI Taxonomy" id="1176131"/>
    <lineage>
        <taxon>Eukaryota</taxon>
        <taxon>Fungi</taxon>
        <taxon>Dikarya</taxon>
        <taxon>Ascomycota</taxon>
        <taxon>Pezizomycotina</taxon>
        <taxon>Dothideomycetes</taxon>
        <taxon>Pleosporomycetidae</taxon>
        <taxon>Aulographales</taxon>
        <taxon>Aulographaceae</taxon>
    </lineage>
</organism>
<dbReference type="GO" id="GO:0015677">
    <property type="term" value="P:copper ion import"/>
    <property type="evidence" value="ECO:0007669"/>
    <property type="project" value="TreeGrafter"/>
</dbReference>
<name>A0A6G1GWU1_9PEZI</name>
<dbReference type="InterPro" id="IPR051410">
    <property type="entry name" value="Ferric/Cupric_Reductase"/>
</dbReference>
<dbReference type="InterPro" id="IPR013121">
    <property type="entry name" value="Fe_red_NAD-bd_6"/>
</dbReference>
<evidence type="ECO:0000256" key="1">
    <source>
        <dbReference type="ARBA" id="ARBA00004651"/>
    </source>
</evidence>
<comment type="catalytic activity">
    <reaction evidence="12">
        <text>2 a Fe(II)-siderophore + NADP(+) + H(+) = 2 a Fe(III)-siderophore + NADPH</text>
        <dbReference type="Rhea" id="RHEA:28795"/>
        <dbReference type="Rhea" id="RHEA-COMP:11342"/>
        <dbReference type="Rhea" id="RHEA-COMP:11344"/>
        <dbReference type="ChEBI" id="CHEBI:15378"/>
        <dbReference type="ChEBI" id="CHEBI:29033"/>
        <dbReference type="ChEBI" id="CHEBI:29034"/>
        <dbReference type="ChEBI" id="CHEBI:57783"/>
        <dbReference type="ChEBI" id="CHEBI:58349"/>
        <dbReference type="EC" id="1.16.1.9"/>
    </reaction>
</comment>
<dbReference type="Pfam" id="PF08022">
    <property type="entry name" value="FAD_binding_8"/>
    <property type="match status" value="1"/>
</dbReference>
<dbReference type="SUPFAM" id="SSF52343">
    <property type="entry name" value="Ferredoxin reductase-like, C-terminal NADP-linked domain"/>
    <property type="match status" value="1"/>
</dbReference>
<dbReference type="SFLD" id="SFLDS00052">
    <property type="entry name" value="Ferric_Reductase_Domain"/>
    <property type="match status" value="1"/>
</dbReference>